<evidence type="ECO:0000259" key="6">
    <source>
        <dbReference type="Pfam" id="PF03976"/>
    </source>
</evidence>
<comment type="subunit">
    <text evidence="4">Homotetramer.</text>
</comment>
<keyword evidence="8" id="KW-1185">Reference proteome</keyword>
<proteinExistence type="inferred from homology"/>
<feature type="region of interest" description="Disordered" evidence="5">
    <location>
        <begin position="1"/>
        <end position="28"/>
    </location>
</feature>
<dbReference type="GO" id="GO:0008976">
    <property type="term" value="F:polyphosphate kinase activity"/>
    <property type="evidence" value="ECO:0007669"/>
    <property type="project" value="UniProtKB-UniRule"/>
</dbReference>
<dbReference type="NCBIfam" id="TIGR03707">
    <property type="entry name" value="PPK2_P_aer"/>
    <property type="match status" value="1"/>
</dbReference>
<comment type="function">
    <text evidence="4">Uses inorganic polyphosphate (polyP) as a donor to convert GDP to GTP or ADP to ATP.</text>
</comment>
<dbReference type="PANTHER" id="PTHR34383">
    <property type="entry name" value="POLYPHOSPHATE:AMP PHOSPHOTRANSFERASE-RELATED"/>
    <property type="match status" value="1"/>
</dbReference>
<dbReference type="InterPro" id="IPR022486">
    <property type="entry name" value="PPK2_PA0141"/>
</dbReference>
<dbReference type="InterPro" id="IPR027417">
    <property type="entry name" value="P-loop_NTPase"/>
</dbReference>
<evidence type="ECO:0000256" key="5">
    <source>
        <dbReference type="SAM" id="MobiDB-lite"/>
    </source>
</evidence>
<feature type="domain" description="Polyphosphate kinase-2-related" evidence="6">
    <location>
        <begin position="144"/>
        <end position="369"/>
    </location>
</feature>
<dbReference type="OrthoDB" id="9775224at2"/>
<dbReference type="EMBL" id="NBWZ01000001">
    <property type="protein sequence ID" value="RFA11304.1"/>
    <property type="molecule type" value="Genomic_DNA"/>
</dbReference>
<gene>
    <name evidence="7" type="ORF">B7R54_14640</name>
</gene>
<evidence type="ECO:0000313" key="7">
    <source>
        <dbReference type="EMBL" id="RFA11304.1"/>
    </source>
</evidence>
<sequence length="398" mass="45677">MQHPQVRLEPCAGNPAHGPPPAEPRPQPVPAFRLIGRCHAPIVHARGRWPPPQRLVEDSENRTWQGTPIALFPRWTPERRRGSVYSRTVTIPEGPDTRYATAPDLDDVFGFTVLDTDDDDPVLLGRDGIAVDTWREGYPYDERMDRAEYESRKRLLQIELLKLQNWIKAEGRRLVIVFEGRDAAGKGGTIKRFTEHLNPRGARTVALEKPSEREQTQWYFQRYVKHLPAAGEMVLFDRSWYNRAGVERVMGFCSDAQYEEFMRQAPAFERMLVGDGIDLVKFWFSVSADEQRTRFAIRQVDPVRQWKLSPMDIASLDKWGTYTEAKEAMFEQTDTADAPWTVVKSNDKKRARLEAMRHVLNLFDYANKDVELVGAPDAKIVGPASEVYERGENARPRA</sequence>
<comment type="similarity">
    <text evidence="1 4">Belongs to the polyphosphate kinase 2 (PPK2) family. Class I subfamily.</text>
</comment>
<evidence type="ECO:0000256" key="4">
    <source>
        <dbReference type="RuleBase" id="RU369062"/>
    </source>
</evidence>
<dbReference type="PANTHER" id="PTHR34383:SF1">
    <property type="entry name" value="ADP-POLYPHOSPHATE PHOSPHOTRANSFERASE"/>
    <property type="match status" value="1"/>
</dbReference>
<keyword evidence="2 4" id="KW-0808">Transferase</keyword>
<accession>A0A3E0VMV1</accession>
<keyword evidence="3 4" id="KW-0418">Kinase</keyword>
<evidence type="ECO:0000256" key="3">
    <source>
        <dbReference type="ARBA" id="ARBA00022777"/>
    </source>
</evidence>
<dbReference type="EC" id="2.7.4.-" evidence="4"/>
<protein>
    <recommendedName>
        <fullName evidence="4">ADP/GDP-polyphosphate phosphotransferase</fullName>
        <ecNumber evidence="4">2.7.4.-</ecNumber>
    </recommendedName>
    <alternativeName>
        <fullName evidence="4">Polyphosphate kinase PPK2</fullName>
    </alternativeName>
</protein>
<dbReference type="Pfam" id="PF03976">
    <property type="entry name" value="PPK2"/>
    <property type="match status" value="1"/>
</dbReference>
<dbReference type="GO" id="GO:0006793">
    <property type="term" value="P:phosphorus metabolic process"/>
    <property type="evidence" value="ECO:0007669"/>
    <property type="project" value="InterPro"/>
</dbReference>
<dbReference type="AlphaFoldDB" id="A0A3E0VMV1"/>
<evidence type="ECO:0000256" key="2">
    <source>
        <dbReference type="ARBA" id="ARBA00022679"/>
    </source>
</evidence>
<dbReference type="Proteomes" id="UP000256486">
    <property type="component" value="Unassembled WGS sequence"/>
</dbReference>
<evidence type="ECO:0000256" key="1">
    <source>
        <dbReference type="ARBA" id="ARBA00009924"/>
    </source>
</evidence>
<organism evidence="7 8">
    <name type="scientific">Subtercola boreus</name>
    <dbReference type="NCBI Taxonomy" id="120213"/>
    <lineage>
        <taxon>Bacteria</taxon>
        <taxon>Bacillati</taxon>
        <taxon>Actinomycetota</taxon>
        <taxon>Actinomycetes</taxon>
        <taxon>Micrococcales</taxon>
        <taxon>Microbacteriaceae</taxon>
        <taxon>Subtercola</taxon>
    </lineage>
</organism>
<feature type="compositionally biased region" description="Pro residues" evidence="5">
    <location>
        <begin position="17"/>
        <end position="28"/>
    </location>
</feature>
<dbReference type="SUPFAM" id="SSF52540">
    <property type="entry name" value="P-loop containing nucleoside triphosphate hydrolases"/>
    <property type="match status" value="1"/>
</dbReference>
<reference evidence="7 8" key="1">
    <citation type="submission" date="2017-04" db="EMBL/GenBank/DDBJ databases">
        <title>Comparative genome analysis of Subtercola boreus.</title>
        <authorList>
            <person name="Cho Y.-J."/>
            <person name="Cho A."/>
            <person name="Kim O.-S."/>
            <person name="Lee J.-I."/>
        </authorList>
    </citation>
    <scope>NUCLEOTIDE SEQUENCE [LARGE SCALE GENOMIC DNA]</scope>
    <source>
        <strain evidence="7 8">K300</strain>
    </source>
</reference>
<dbReference type="InterPro" id="IPR022488">
    <property type="entry name" value="PPK2-related"/>
</dbReference>
<evidence type="ECO:0000313" key="8">
    <source>
        <dbReference type="Proteomes" id="UP000256486"/>
    </source>
</evidence>
<name>A0A3E0VMV1_9MICO</name>
<dbReference type="Gene3D" id="3.40.50.300">
    <property type="entry name" value="P-loop containing nucleotide triphosphate hydrolases"/>
    <property type="match status" value="1"/>
</dbReference>
<comment type="caution">
    <text evidence="7">The sequence shown here is derived from an EMBL/GenBank/DDBJ whole genome shotgun (WGS) entry which is preliminary data.</text>
</comment>